<comment type="caution">
    <text evidence="2">The sequence shown here is derived from an EMBL/GenBank/DDBJ whole genome shotgun (WGS) entry which is preliminary data.</text>
</comment>
<accession>A0A1Y2D0L2</accession>
<dbReference type="InParanoid" id="A0A1Y2D0L2"/>
<keyword evidence="3" id="KW-1185">Reference proteome</keyword>
<organism evidence="2 3">
    <name type="scientific">Leucosporidium creatinivorum</name>
    <dbReference type="NCBI Taxonomy" id="106004"/>
    <lineage>
        <taxon>Eukaryota</taxon>
        <taxon>Fungi</taxon>
        <taxon>Dikarya</taxon>
        <taxon>Basidiomycota</taxon>
        <taxon>Pucciniomycotina</taxon>
        <taxon>Microbotryomycetes</taxon>
        <taxon>Leucosporidiales</taxon>
        <taxon>Leucosporidium</taxon>
    </lineage>
</organism>
<reference evidence="2 3" key="1">
    <citation type="submission" date="2016-07" db="EMBL/GenBank/DDBJ databases">
        <title>Pervasive Adenine N6-methylation of Active Genes in Fungi.</title>
        <authorList>
            <consortium name="DOE Joint Genome Institute"/>
            <person name="Mondo S.J."/>
            <person name="Dannebaum R.O."/>
            <person name="Kuo R.C."/>
            <person name="Labutti K."/>
            <person name="Haridas S."/>
            <person name="Kuo A."/>
            <person name="Salamov A."/>
            <person name="Ahrendt S.R."/>
            <person name="Lipzen A."/>
            <person name="Sullivan W."/>
            <person name="Andreopoulos W.B."/>
            <person name="Clum A."/>
            <person name="Lindquist E."/>
            <person name="Daum C."/>
            <person name="Ramamoorthy G.K."/>
            <person name="Gryganskyi A."/>
            <person name="Culley D."/>
            <person name="Magnuson J.K."/>
            <person name="James T.Y."/>
            <person name="O'Malley M.A."/>
            <person name="Stajich J.E."/>
            <person name="Spatafora J.W."/>
            <person name="Visel A."/>
            <person name="Grigoriev I.V."/>
        </authorList>
    </citation>
    <scope>NUCLEOTIDE SEQUENCE [LARGE SCALE GENOMIC DNA]</scope>
    <source>
        <strain evidence="2 3">62-1032</strain>
    </source>
</reference>
<name>A0A1Y2D0L2_9BASI</name>
<evidence type="ECO:0008006" key="4">
    <source>
        <dbReference type="Google" id="ProtNLM"/>
    </source>
</evidence>
<evidence type="ECO:0000313" key="2">
    <source>
        <dbReference type="EMBL" id="ORY52818.1"/>
    </source>
</evidence>
<evidence type="ECO:0000313" key="3">
    <source>
        <dbReference type="Proteomes" id="UP000193467"/>
    </source>
</evidence>
<proteinExistence type="predicted"/>
<dbReference type="AlphaFoldDB" id="A0A1Y2D0L2"/>
<feature type="region of interest" description="Disordered" evidence="1">
    <location>
        <begin position="1"/>
        <end position="25"/>
    </location>
</feature>
<gene>
    <name evidence="2" type="ORF">BCR35DRAFT_18257</name>
</gene>
<protein>
    <recommendedName>
        <fullName evidence="4">F-box domain-containing protein</fullName>
    </recommendedName>
</protein>
<sequence length="181" mass="19681">MATEQAQHPPAAKITRLQQPADAPAASLPTETLAHILNSSLEGLDPWGRQKARMRFARVCVAWYGAVEVGRELVVKDTKVAERRAKSLMKGSAERRDRIRSLSIKIEENGAGRGQRVASLVSACSQIETLQLLGIGRSRLGTSANVLGKPLTNALKTLSKLKSLALDVTYGMNMPTADFFR</sequence>
<evidence type="ECO:0000256" key="1">
    <source>
        <dbReference type="SAM" id="MobiDB-lite"/>
    </source>
</evidence>
<dbReference type="EMBL" id="MCGR01000104">
    <property type="protein sequence ID" value="ORY52818.1"/>
    <property type="molecule type" value="Genomic_DNA"/>
</dbReference>
<dbReference type="Proteomes" id="UP000193467">
    <property type="component" value="Unassembled WGS sequence"/>
</dbReference>